<feature type="binding site" evidence="2">
    <location>
        <position position="59"/>
    </location>
    <ligand>
        <name>Fe cation</name>
        <dbReference type="ChEBI" id="CHEBI:24875"/>
    </ligand>
</feature>
<evidence type="ECO:0000259" key="4">
    <source>
        <dbReference type="Pfam" id="PF02678"/>
    </source>
</evidence>
<keyword evidence="2" id="KW-0408">Iron</keyword>
<dbReference type="Pfam" id="PF02678">
    <property type="entry name" value="Pirin"/>
    <property type="match status" value="1"/>
</dbReference>
<feature type="domain" description="Pirin C-terminal" evidence="5">
    <location>
        <begin position="179"/>
        <end position="274"/>
    </location>
</feature>
<feature type="domain" description="Pirin N-terminal" evidence="4">
    <location>
        <begin position="22"/>
        <end position="119"/>
    </location>
</feature>
<comment type="similarity">
    <text evidence="1 3">Belongs to the pirin family.</text>
</comment>
<organism evidence="6 7">
    <name type="scientific">Aequoribacter fuscus</name>
    <dbReference type="NCBI Taxonomy" id="2518989"/>
    <lineage>
        <taxon>Bacteria</taxon>
        <taxon>Pseudomonadati</taxon>
        <taxon>Pseudomonadota</taxon>
        <taxon>Gammaproteobacteria</taxon>
        <taxon>Cellvibrionales</taxon>
        <taxon>Halieaceae</taxon>
        <taxon>Aequoribacter</taxon>
    </lineage>
</organism>
<dbReference type="InterPro" id="IPR008778">
    <property type="entry name" value="Pirin_C_dom"/>
</dbReference>
<evidence type="ECO:0000256" key="1">
    <source>
        <dbReference type="ARBA" id="ARBA00008416"/>
    </source>
</evidence>
<reference evidence="6" key="1">
    <citation type="journal article" date="2011" name="J. Bacteriol.">
        <title>Genome sequence of strain IMCC3088, a proteorhodopsin-containing marine bacterium belonging to the OM60/NOR5 clade.</title>
        <authorList>
            <person name="Jang Y."/>
            <person name="Oh H.M."/>
            <person name="Kang I."/>
            <person name="Lee K."/>
            <person name="Yang S.J."/>
            <person name="Cho J.C."/>
        </authorList>
    </citation>
    <scope>NUCLEOTIDE SEQUENCE [LARGE SCALE GENOMIC DNA]</scope>
    <source>
        <strain evidence="6">IMCC3088</strain>
    </source>
</reference>
<dbReference type="EMBL" id="AEIG01000055">
    <property type="protein sequence ID" value="EGG29385.1"/>
    <property type="molecule type" value="Genomic_DNA"/>
</dbReference>
<sequence length="276" mass="30079">MRSLVQVIRAQPTQDGAGVKIHRVAGQALNAILDPFLMIDEINSDNADDYIAGFPEHPHRGFETITYMKAGKMRHRDHMGNEGVIESGGVQWMTAGRGVLHSEIPEQESGLLHGFQIWLNLPSNQKMIDPDYKDIRADVMGRVVSDGVADLRVVAGQLGVFGEVLDGPMRGRMTQPLIADLEIASDQSVSLSTDLYDSVLVLVYRGQTSELSTKTLGVYGPGSELCLRSGEEGASALILAGKSLKEPIVQYGPFVMNTEQQIRDAIMDYRAGRLAG</sequence>
<name>F3L2R7_9GAMM</name>
<evidence type="ECO:0000313" key="7">
    <source>
        <dbReference type="Proteomes" id="UP000005615"/>
    </source>
</evidence>
<dbReference type="eggNOG" id="COG1741">
    <property type="taxonomic scope" value="Bacteria"/>
</dbReference>
<proteinExistence type="inferred from homology"/>
<dbReference type="PANTHER" id="PTHR13903:SF8">
    <property type="entry name" value="PIRIN"/>
    <property type="match status" value="1"/>
</dbReference>
<dbReference type="InterPro" id="IPR011051">
    <property type="entry name" value="RmlC_Cupin_sf"/>
</dbReference>
<dbReference type="Pfam" id="PF05726">
    <property type="entry name" value="Pirin_C"/>
    <property type="match status" value="1"/>
</dbReference>
<dbReference type="InterPro" id="IPR012093">
    <property type="entry name" value="Pirin"/>
</dbReference>
<feature type="binding site" evidence="2">
    <location>
        <position position="101"/>
    </location>
    <ligand>
        <name>Fe cation</name>
        <dbReference type="ChEBI" id="CHEBI:24875"/>
    </ligand>
</feature>
<gene>
    <name evidence="6" type="ORF">IMCC3088_1841</name>
</gene>
<protein>
    <submittedName>
        <fullName evidence="6">Pirin-like protein</fullName>
    </submittedName>
</protein>
<dbReference type="AlphaFoldDB" id="F3L2R7"/>
<accession>F3L2R7</accession>
<dbReference type="InterPro" id="IPR003829">
    <property type="entry name" value="Pirin_N_dom"/>
</dbReference>
<evidence type="ECO:0000256" key="3">
    <source>
        <dbReference type="RuleBase" id="RU003457"/>
    </source>
</evidence>
<dbReference type="SUPFAM" id="SSF51182">
    <property type="entry name" value="RmlC-like cupins"/>
    <property type="match status" value="1"/>
</dbReference>
<dbReference type="GO" id="GO:0046872">
    <property type="term" value="F:metal ion binding"/>
    <property type="evidence" value="ECO:0007669"/>
    <property type="project" value="UniProtKB-KW"/>
</dbReference>
<evidence type="ECO:0000256" key="2">
    <source>
        <dbReference type="PIRSR" id="PIRSR006232-1"/>
    </source>
</evidence>
<dbReference type="InterPro" id="IPR014710">
    <property type="entry name" value="RmlC-like_jellyroll"/>
</dbReference>
<dbReference type="Proteomes" id="UP000005615">
    <property type="component" value="Unassembled WGS sequence"/>
</dbReference>
<feature type="binding site" evidence="2">
    <location>
        <position position="103"/>
    </location>
    <ligand>
        <name>Fe cation</name>
        <dbReference type="ChEBI" id="CHEBI:24875"/>
    </ligand>
</feature>
<dbReference type="PIRSF" id="PIRSF006232">
    <property type="entry name" value="Pirin"/>
    <property type="match status" value="1"/>
</dbReference>
<dbReference type="PANTHER" id="PTHR13903">
    <property type="entry name" value="PIRIN-RELATED"/>
    <property type="match status" value="1"/>
</dbReference>
<keyword evidence="2" id="KW-0479">Metal-binding</keyword>
<keyword evidence="7" id="KW-1185">Reference proteome</keyword>
<feature type="binding site" evidence="2">
    <location>
        <position position="57"/>
    </location>
    <ligand>
        <name>Fe cation</name>
        <dbReference type="ChEBI" id="CHEBI:24875"/>
    </ligand>
</feature>
<dbReference type="CDD" id="cd02909">
    <property type="entry name" value="cupin_pirin_N"/>
    <property type="match status" value="1"/>
</dbReference>
<dbReference type="OrthoDB" id="9780903at2"/>
<comment type="cofactor">
    <cofactor evidence="2">
        <name>Fe cation</name>
        <dbReference type="ChEBI" id="CHEBI:24875"/>
    </cofactor>
    <text evidence="2">Binds 1 Fe cation per subunit.</text>
</comment>
<comment type="caution">
    <text evidence="6">The sequence shown here is derived from an EMBL/GenBank/DDBJ whole genome shotgun (WGS) entry which is preliminary data.</text>
</comment>
<dbReference type="Gene3D" id="2.60.120.10">
    <property type="entry name" value="Jelly Rolls"/>
    <property type="match status" value="2"/>
</dbReference>
<evidence type="ECO:0000259" key="5">
    <source>
        <dbReference type="Pfam" id="PF05726"/>
    </source>
</evidence>
<evidence type="ECO:0000313" key="6">
    <source>
        <dbReference type="EMBL" id="EGG29385.1"/>
    </source>
</evidence>
<dbReference type="RefSeq" id="WP_009576075.1">
    <property type="nucleotide sequence ID" value="NZ_AEIG01000055.1"/>
</dbReference>